<evidence type="ECO:0000313" key="10">
    <source>
        <dbReference type="Proteomes" id="UP001642464"/>
    </source>
</evidence>
<feature type="compositionally biased region" description="Low complexity" evidence="6">
    <location>
        <begin position="1"/>
        <end position="14"/>
    </location>
</feature>
<dbReference type="EMBL" id="CAXAMM010014446">
    <property type="protein sequence ID" value="CAK9033710.1"/>
    <property type="molecule type" value="Genomic_DNA"/>
</dbReference>
<dbReference type="PROSITE" id="PS50158">
    <property type="entry name" value="ZF_CCHC"/>
    <property type="match status" value="1"/>
</dbReference>
<feature type="domain" description="CCHC-type" evidence="7">
    <location>
        <begin position="246"/>
        <end position="262"/>
    </location>
</feature>
<feature type="coiled-coil region" evidence="5">
    <location>
        <begin position="1175"/>
        <end position="1209"/>
    </location>
</feature>
<dbReference type="SMART" id="SM00343">
    <property type="entry name" value="ZnF_C2HC"/>
    <property type="match status" value="1"/>
</dbReference>
<accession>A0ABP0L5P1</accession>
<keyword evidence="3" id="KW-0862">Zinc</keyword>
<feature type="region of interest" description="Disordered" evidence="6">
    <location>
        <begin position="1"/>
        <end position="43"/>
    </location>
</feature>
<evidence type="ECO:0000256" key="3">
    <source>
        <dbReference type="ARBA" id="ARBA00022833"/>
    </source>
</evidence>
<organism evidence="9 10">
    <name type="scientific">Durusdinium trenchii</name>
    <dbReference type="NCBI Taxonomy" id="1381693"/>
    <lineage>
        <taxon>Eukaryota</taxon>
        <taxon>Sar</taxon>
        <taxon>Alveolata</taxon>
        <taxon>Dinophyceae</taxon>
        <taxon>Suessiales</taxon>
        <taxon>Symbiodiniaceae</taxon>
        <taxon>Durusdinium</taxon>
    </lineage>
</organism>
<dbReference type="InterPro" id="IPR036875">
    <property type="entry name" value="Znf_CCHC_sf"/>
</dbReference>
<feature type="compositionally biased region" description="Low complexity" evidence="6">
    <location>
        <begin position="637"/>
        <end position="652"/>
    </location>
</feature>
<gene>
    <name evidence="9" type="ORF">SCF082_LOCUS20613</name>
</gene>
<keyword evidence="10" id="KW-1185">Reference proteome</keyword>
<keyword evidence="5" id="KW-0175">Coiled coil</keyword>
<dbReference type="InterPro" id="IPR001878">
    <property type="entry name" value="Znf_CCHC"/>
</dbReference>
<evidence type="ECO:0000259" key="7">
    <source>
        <dbReference type="PROSITE" id="PS50158"/>
    </source>
</evidence>
<evidence type="ECO:0000256" key="2">
    <source>
        <dbReference type="ARBA" id="ARBA00022771"/>
    </source>
</evidence>
<protein>
    <submittedName>
        <fullName evidence="9">Retrovirus-related Pol polyprotein from transposon RE1 (Retro element 1) (AtRE1)</fullName>
    </submittedName>
</protein>
<evidence type="ECO:0000313" key="9">
    <source>
        <dbReference type="EMBL" id="CAK9033710.1"/>
    </source>
</evidence>
<dbReference type="PROSITE" id="PS51999">
    <property type="entry name" value="ZF_GRF"/>
    <property type="match status" value="1"/>
</dbReference>
<feature type="region of interest" description="Disordered" evidence="6">
    <location>
        <begin position="203"/>
        <end position="232"/>
    </location>
</feature>
<evidence type="ECO:0000259" key="8">
    <source>
        <dbReference type="PROSITE" id="PS51999"/>
    </source>
</evidence>
<evidence type="ECO:0000256" key="4">
    <source>
        <dbReference type="PROSITE-ProRule" id="PRU00047"/>
    </source>
</evidence>
<dbReference type="InterPro" id="IPR010666">
    <property type="entry name" value="Znf_GRF"/>
</dbReference>
<dbReference type="Pfam" id="PF00098">
    <property type="entry name" value="zf-CCHC"/>
    <property type="match status" value="1"/>
</dbReference>
<name>A0ABP0L5P1_9DINO</name>
<keyword evidence="2 4" id="KW-0863">Zinc-finger</keyword>
<feature type="region of interest" description="Disordered" evidence="6">
    <location>
        <begin position="634"/>
        <end position="658"/>
    </location>
</feature>
<dbReference type="SUPFAM" id="SSF57756">
    <property type="entry name" value="Retrovirus zinc finger-like domains"/>
    <property type="match status" value="1"/>
</dbReference>
<dbReference type="Pfam" id="PF06839">
    <property type="entry name" value="Zn_ribbon_GRF"/>
    <property type="match status" value="1"/>
</dbReference>
<proteinExistence type="predicted"/>
<feature type="compositionally biased region" description="Basic residues" evidence="6">
    <location>
        <begin position="209"/>
        <end position="219"/>
    </location>
</feature>
<keyword evidence="1" id="KW-0479">Metal-binding</keyword>
<sequence>MASSMAAATTSAAGAGSGQGSSSPTHHGGRERAPPAFDTGDPSAFKRYERDLMLWRFDTEVAKEKHGVRMIRMLTGAARAAADEVPLKELMSEAGCDAALSKLKEHFAPALPRAFEKAVYADPRRPRETLQDYIIKSEAAFKELQDEGGEVYIQEELYNLPEDEDENFVWINEGDLSEIYEEQDLQDALATYQEVRRALRDQKVQRNTWKGKGKSKSKSKFPSPFQRQQETRSRRIRVDLLKLRTKCARCGQVGHWAKECTRTPGAFARSRSSGDKDSVKTGFFVAGEKEGGQDFWCDENQSKMPMVTLGDFVRREPSTQFCGIQTDSHHGVVDTAVQSGLFGENALRRLLTNLKEHHLHGHWTGKSAQARGVGGQAEVAGVIEIPLGLGGISGILECTVVKEDVPLLLPIRLLRDLHAVIDLGLNQLKLENTLIPMTTMPTGHASIDVLNLWTPGEKEGGGHGGHRKCTSTAALAADGQEDAGCDAALRGQRASRRKGSCLAKQWLRCWIGAVLLYGGTACKLDGTPASTTYTPHSAKQEHYAQLIKTVGVFQGLRKCAKRPNKAMDQCSHPPNSLSGAGNAAQREVWCQDCHARWKVATTIPKTKELPKAAMGSLSPPRTTQTTQGYAERLGKGTTTWTPPTTPMPTSLPMTPPTPATPATPLPAGTRTMICNCNLPAERVTVKKSGPTRGRHFYKCQLKVCDFFRWDPQETEILQQSIAQQSSATSPGQGSSSTMMEAQLDVLRAELAKKDYEISQREDALVHAQEVAKSCMTEAVHQNQSMLQEQEAMHAAQRKYLEDQVLWMSVVAGEERMQKAMNDPAFHQETVVGEPTGMITERFWLKDLSGQTTFHKGILPVKLPENGSQLLVNTIRELPEDDMMDEVEKTLAKGPPGCAFDIKNGFDLNKAYDKGRCFRELEQADPELLLVRRGKLALFEHPKGSRAWGEESVQRCAQLPGVEYVDADQCAFGLRVRQNEDLNKKPTRFMTNGAKLREALGRTCSQDHPHQPLLHGRTKKAEEYPKALCQAIVKGAEADCKSQLVLLSMKEHWAMEEVDEGIDPEELIDGVQEREQAMDQAQEGEFQPEGAYQLEAVYKTSIELYGWPEHETKEVLNVVDWGTCYQVLEPLEDMTSETVWQAFIRSWMRTFGMPEMVGLIQGSANEEMTRTLEIRQEQLRLASSEEEQAMNLLKEEFEDLREQLRRGVQERIQGHWKTVMTRDDGSRVVKKGDWRYPRTVPEECGPQKEWVGYTEFYVKGKVDLEKSIKAWMVKKSSDEAAERDISPEEWPAWQASDGAEWRKVMDTGAVRVLDEEESASVEAAERSQSVITDFAIKNREEMETSQALNRFAPTVTTAVVNLALQLAANRKFKTYVGDLRTAFMQSEKLVRMEGRLFCRQPTSGLPGLKPNQLIEVLAGVYGLGDAPAHWRRSLRKVLLELGYEQSAMDPCTFKFIGVNDRGARELQGLVIVEVDDLLCLGNEGTRTAQTTVHLRQAKKDEPATQQEKNAARTAVGALTWAAKEGRPDCASGASLMASCLNDLKVQDIIDLNKIINETKKYPDMSVKIQSIPEKDMCFGVITDASYGNTETYSSQGGYGVLCYHKELEKNGIGRGNLIYWRSGKIHRVVNSPLAAETQRVSKS</sequence>
<dbReference type="Gene3D" id="4.10.60.10">
    <property type="entry name" value="Zinc finger, CCHC-type"/>
    <property type="match status" value="1"/>
</dbReference>
<evidence type="ECO:0000256" key="6">
    <source>
        <dbReference type="SAM" id="MobiDB-lite"/>
    </source>
</evidence>
<dbReference type="Pfam" id="PF07727">
    <property type="entry name" value="RVT_2"/>
    <property type="match status" value="1"/>
</dbReference>
<dbReference type="Proteomes" id="UP001642464">
    <property type="component" value="Unassembled WGS sequence"/>
</dbReference>
<dbReference type="InterPro" id="IPR013103">
    <property type="entry name" value="RVT_2"/>
</dbReference>
<feature type="domain" description="GRF-type" evidence="8">
    <location>
        <begin position="674"/>
        <end position="713"/>
    </location>
</feature>
<evidence type="ECO:0000256" key="1">
    <source>
        <dbReference type="ARBA" id="ARBA00022723"/>
    </source>
</evidence>
<evidence type="ECO:0000256" key="5">
    <source>
        <dbReference type="SAM" id="Coils"/>
    </source>
</evidence>
<comment type="caution">
    <text evidence="9">The sequence shown here is derived from an EMBL/GenBank/DDBJ whole genome shotgun (WGS) entry which is preliminary data.</text>
</comment>
<reference evidence="9 10" key="1">
    <citation type="submission" date="2024-02" db="EMBL/GenBank/DDBJ databases">
        <authorList>
            <person name="Chen Y."/>
            <person name="Shah S."/>
            <person name="Dougan E. K."/>
            <person name="Thang M."/>
            <person name="Chan C."/>
        </authorList>
    </citation>
    <scope>NUCLEOTIDE SEQUENCE [LARGE SCALE GENOMIC DNA]</scope>
</reference>